<keyword evidence="1" id="KW-0472">Membrane</keyword>
<proteinExistence type="predicted"/>
<reference evidence="2" key="1">
    <citation type="submission" date="2022-12" db="EMBL/GenBank/DDBJ databases">
        <title>Gycomyces niveus sp.nov.,a novel actinomycete isolated from soil in Shouguan.</title>
        <authorList>
            <person name="Yang X."/>
        </authorList>
    </citation>
    <scope>NUCLEOTIDE SEQUENCE</scope>
    <source>
        <strain evidence="2">NEAU-A15</strain>
    </source>
</reference>
<evidence type="ECO:0000256" key="1">
    <source>
        <dbReference type="SAM" id="Phobius"/>
    </source>
</evidence>
<gene>
    <name evidence="2" type="ORF">O1R50_09210</name>
</gene>
<dbReference type="EMBL" id="JAPZVP010000006">
    <property type="protein sequence ID" value="MDA1359800.1"/>
    <property type="molecule type" value="Genomic_DNA"/>
</dbReference>
<keyword evidence="1" id="KW-0812">Transmembrane</keyword>
<dbReference type="AlphaFoldDB" id="A0A9X3T3B2"/>
<dbReference type="InterPro" id="IPR045428">
    <property type="entry name" value="EACC1"/>
</dbReference>
<dbReference type="RefSeq" id="WP_270109685.1">
    <property type="nucleotide sequence ID" value="NZ_JAPZVP010000006.1"/>
</dbReference>
<keyword evidence="1" id="KW-1133">Transmembrane helix</keyword>
<sequence length="125" mass="13384">MTIDLTIEPDSTRYSADHPGWSSHTAVLFSGLQSEVGGLHRSGAPTTGHRGAAEAIILALGSSGAITAAVACFQAWLKADKTRSVTLTWTDEHGSEQRITVAGEHLDQQSFQVLVESIGRRLEQQ</sequence>
<name>A0A9X3T3B2_9ACTN</name>
<comment type="caution">
    <text evidence="2">The sequence shown here is derived from an EMBL/GenBank/DDBJ whole genome shotgun (WGS) entry which is preliminary data.</text>
</comment>
<dbReference type="Pfam" id="PF19953">
    <property type="entry name" value="EACC1"/>
    <property type="match status" value="1"/>
</dbReference>
<accession>A0A9X3T3B2</accession>
<protein>
    <submittedName>
        <fullName evidence="2">Uncharacterized protein</fullName>
    </submittedName>
</protein>
<feature type="transmembrane region" description="Helical" evidence="1">
    <location>
        <begin position="55"/>
        <end position="77"/>
    </location>
</feature>
<dbReference type="Proteomes" id="UP001146067">
    <property type="component" value="Unassembled WGS sequence"/>
</dbReference>
<organism evidence="2 3">
    <name type="scientific">Glycomyces luteolus</name>
    <dbReference type="NCBI Taxonomy" id="2670330"/>
    <lineage>
        <taxon>Bacteria</taxon>
        <taxon>Bacillati</taxon>
        <taxon>Actinomycetota</taxon>
        <taxon>Actinomycetes</taxon>
        <taxon>Glycomycetales</taxon>
        <taxon>Glycomycetaceae</taxon>
        <taxon>Glycomyces</taxon>
    </lineage>
</organism>
<evidence type="ECO:0000313" key="2">
    <source>
        <dbReference type="EMBL" id="MDA1359800.1"/>
    </source>
</evidence>
<keyword evidence="3" id="KW-1185">Reference proteome</keyword>
<evidence type="ECO:0000313" key="3">
    <source>
        <dbReference type="Proteomes" id="UP001146067"/>
    </source>
</evidence>